<evidence type="ECO:0000256" key="1">
    <source>
        <dbReference type="ARBA" id="ARBA00001962"/>
    </source>
</evidence>
<dbReference type="Pfam" id="PF00355">
    <property type="entry name" value="Rieske"/>
    <property type="match status" value="1"/>
</dbReference>
<evidence type="ECO:0000256" key="17">
    <source>
        <dbReference type="SAM" id="SignalP"/>
    </source>
</evidence>
<evidence type="ECO:0000256" key="6">
    <source>
        <dbReference type="ARBA" id="ARBA00022723"/>
    </source>
</evidence>
<organism evidence="19 20">
    <name type="scientific">Saccoglossus kowalevskii</name>
    <name type="common">Acorn worm</name>
    <dbReference type="NCBI Taxonomy" id="10224"/>
    <lineage>
        <taxon>Eukaryota</taxon>
        <taxon>Metazoa</taxon>
        <taxon>Hemichordata</taxon>
        <taxon>Enteropneusta</taxon>
        <taxon>Harrimaniidae</taxon>
        <taxon>Saccoglossus</taxon>
    </lineage>
</organism>
<dbReference type="Gene3D" id="2.102.10.10">
    <property type="entry name" value="Rieske [2Fe-2S] iron-sulphur domain"/>
    <property type="match status" value="1"/>
</dbReference>
<evidence type="ECO:0000259" key="18">
    <source>
        <dbReference type="PROSITE" id="PS51296"/>
    </source>
</evidence>
<evidence type="ECO:0000256" key="7">
    <source>
        <dbReference type="ARBA" id="ARBA00022989"/>
    </source>
</evidence>
<dbReference type="PROSITE" id="PS51296">
    <property type="entry name" value="RIESKE"/>
    <property type="match status" value="1"/>
</dbReference>
<evidence type="ECO:0000256" key="4">
    <source>
        <dbReference type="ARBA" id="ARBA00022692"/>
    </source>
</evidence>
<dbReference type="InterPro" id="IPR045605">
    <property type="entry name" value="KshA-like_C"/>
</dbReference>
<name>A0ABM0MQI6_SACKO</name>
<keyword evidence="11" id="KW-0472">Membrane</keyword>
<evidence type="ECO:0000313" key="19">
    <source>
        <dbReference type="Proteomes" id="UP000694865"/>
    </source>
</evidence>
<keyword evidence="17" id="KW-0732">Signal</keyword>
<comment type="similarity">
    <text evidence="13">Belongs to the cholesterol 7-desaturase family.</text>
</comment>
<keyword evidence="4" id="KW-0812">Transmembrane</keyword>
<keyword evidence="8" id="KW-0560">Oxidoreductase</keyword>
<evidence type="ECO:0000256" key="5">
    <source>
        <dbReference type="ARBA" id="ARBA00022714"/>
    </source>
</evidence>
<evidence type="ECO:0000256" key="3">
    <source>
        <dbReference type="ARBA" id="ARBA00004972"/>
    </source>
</evidence>
<reference evidence="20" key="1">
    <citation type="submission" date="2025-08" db="UniProtKB">
        <authorList>
            <consortium name="RefSeq"/>
        </authorList>
    </citation>
    <scope>IDENTIFICATION</scope>
    <source>
        <tissue evidence="20">Testes</tissue>
    </source>
</reference>
<evidence type="ECO:0000256" key="9">
    <source>
        <dbReference type="ARBA" id="ARBA00023004"/>
    </source>
</evidence>
<feature type="domain" description="Rieske" evidence="18">
    <location>
        <begin position="123"/>
        <end position="227"/>
    </location>
</feature>
<dbReference type="InterPro" id="IPR036922">
    <property type="entry name" value="Rieske_2Fe-2S_sf"/>
</dbReference>
<comment type="pathway">
    <text evidence="12">Steroid hormone biosynthesis; dafachronic acid biosynthesis.</text>
</comment>
<dbReference type="GeneID" id="100374996"/>
<dbReference type="Gene3D" id="3.90.380.10">
    <property type="entry name" value="Naphthalene 1,2-dioxygenase Alpha Subunit, Chain A, domain 1"/>
    <property type="match status" value="1"/>
</dbReference>
<accession>A0ABM0MQI6</accession>
<evidence type="ECO:0000256" key="12">
    <source>
        <dbReference type="ARBA" id="ARBA00025712"/>
    </source>
</evidence>
<dbReference type="SUPFAM" id="SSF50022">
    <property type="entry name" value="ISP domain"/>
    <property type="match status" value="1"/>
</dbReference>
<feature type="chain" id="PRO_5045826957" description="cholesterol 7-desaturase" evidence="17">
    <location>
        <begin position="25"/>
        <end position="447"/>
    </location>
</feature>
<dbReference type="Pfam" id="PF19298">
    <property type="entry name" value="KshA_C"/>
    <property type="match status" value="1"/>
</dbReference>
<evidence type="ECO:0000313" key="20">
    <source>
        <dbReference type="RefSeq" id="XP_006822277.1"/>
    </source>
</evidence>
<comment type="pathway">
    <text evidence="3">Hormone biosynthesis.</text>
</comment>
<dbReference type="SUPFAM" id="SSF55961">
    <property type="entry name" value="Bet v1-like"/>
    <property type="match status" value="1"/>
</dbReference>
<comment type="subcellular location">
    <subcellularLocation>
        <location evidence="2">Membrane</location>
    </subcellularLocation>
</comment>
<evidence type="ECO:0000256" key="11">
    <source>
        <dbReference type="ARBA" id="ARBA00023136"/>
    </source>
</evidence>
<evidence type="ECO:0000256" key="16">
    <source>
        <dbReference type="ARBA" id="ARBA00049548"/>
    </source>
</evidence>
<comment type="cofactor">
    <cofactor evidence="1">
        <name>Fe cation</name>
        <dbReference type="ChEBI" id="CHEBI:24875"/>
    </cofactor>
</comment>
<keyword evidence="19" id="KW-1185">Reference proteome</keyword>
<feature type="signal peptide" evidence="17">
    <location>
        <begin position="1"/>
        <end position="24"/>
    </location>
</feature>
<comment type="catalytic activity">
    <reaction evidence="16">
        <text>cholesterol + NADPH + O2 + H(+) = 7-dehydrocholesterol + NADP(+) + 2 H2O</text>
        <dbReference type="Rhea" id="RHEA:45024"/>
        <dbReference type="ChEBI" id="CHEBI:15377"/>
        <dbReference type="ChEBI" id="CHEBI:15378"/>
        <dbReference type="ChEBI" id="CHEBI:15379"/>
        <dbReference type="ChEBI" id="CHEBI:16113"/>
        <dbReference type="ChEBI" id="CHEBI:17759"/>
        <dbReference type="ChEBI" id="CHEBI:57783"/>
        <dbReference type="ChEBI" id="CHEBI:58349"/>
        <dbReference type="EC" id="1.14.19.21"/>
    </reaction>
    <physiologicalReaction direction="left-to-right" evidence="16">
        <dbReference type="Rhea" id="RHEA:45025"/>
    </physiologicalReaction>
</comment>
<evidence type="ECO:0000256" key="10">
    <source>
        <dbReference type="ARBA" id="ARBA00023014"/>
    </source>
</evidence>
<sequence length="447" mass="51561">MPSAWSVFMSSGIVVLLAATASHSDNWSLYLHGSKLFEAASFLTTMGLQLLSTRSPIELILWPLLLYITFKMYKLFFTPLFWIRNMEDLGYVVEPGRNKRDVANEVRKRRARGDLPPVYPNGWFRVLESWQLKIGEKKDLTIMGEHIAVFRGESGEVFIVDAYCPHMGANVAIGGRVLGDCIECPFHGWVFRGEDGKCVDIPYTEKVPDFAKIRSWSSLERNGMILMWYDAEGRQPHWTPPIVDEVEDGSWTFRGFAQHHINAHIEEIPENGGDVSHLHYLHGPFMILGVHWSHIWDASWHQDKDNAHIGVLNLTHRMTLLGIPITPVEVSVQARQVGPGLVFLHFKSWIGDCMLTQHVTPVEPLLLKVTHTIYGSWTVPTFIAKFFLFGELVQFERDVMVWNNKRWLSKPLLVKEDQLVAKHRRWYSQFYSENSPRFTFNRTSLDW</sequence>
<dbReference type="Proteomes" id="UP000694865">
    <property type="component" value="Unplaced"/>
</dbReference>
<dbReference type="RefSeq" id="XP_006822277.1">
    <property type="nucleotide sequence ID" value="XM_006822214.1"/>
</dbReference>
<dbReference type="PANTHER" id="PTHR21266:SF32">
    <property type="entry name" value="CHOLESTEROL 7-DESATURASE NVD"/>
    <property type="match status" value="1"/>
</dbReference>
<comment type="catalytic activity">
    <reaction evidence="15">
        <text>cholesterol + NADH + O2 + H(+) = 7-dehydrocholesterol + NAD(+) + 2 H2O</text>
        <dbReference type="Rhea" id="RHEA:51644"/>
        <dbReference type="ChEBI" id="CHEBI:15377"/>
        <dbReference type="ChEBI" id="CHEBI:15378"/>
        <dbReference type="ChEBI" id="CHEBI:15379"/>
        <dbReference type="ChEBI" id="CHEBI:16113"/>
        <dbReference type="ChEBI" id="CHEBI:17759"/>
        <dbReference type="ChEBI" id="CHEBI:57540"/>
        <dbReference type="ChEBI" id="CHEBI:57945"/>
        <dbReference type="EC" id="1.14.19.21"/>
    </reaction>
    <physiologicalReaction direction="left-to-right" evidence="15">
        <dbReference type="Rhea" id="RHEA:51645"/>
    </physiologicalReaction>
</comment>
<evidence type="ECO:0000256" key="13">
    <source>
        <dbReference type="ARBA" id="ARBA00025729"/>
    </source>
</evidence>
<evidence type="ECO:0000256" key="2">
    <source>
        <dbReference type="ARBA" id="ARBA00004370"/>
    </source>
</evidence>
<protein>
    <recommendedName>
        <fullName evidence="14">cholesterol 7-desaturase</fullName>
        <ecNumber evidence="14">1.14.19.21</ecNumber>
    </recommendedName>
</protein>
<dbReference type="PANTHER" id="PTHR21266">
    <property type="entry name" value="IRON-SULFUR DOMAIN CONTAINING PROTEIN"/>
    <property type="match status" value="1"/>
</dbReference>
<keyword evidence="6" id="KW-0479">Metal-binding</keyword>
<keyword evidence="7" id="KW-1133">Transmembrane helix</keyword>
<evidence type="ECO:0000256" key="8">
    <source>
        <dbReference type="ARBA" id="ARBA00023002"/>
    </source>
</evidence>
<keyword evidence="10" id="KW-0411">Iron-sulfur</keyword>
<dbReference type="EC" id="1.14.19.21" evidence="14"/>
<gene>
    <name evidence="20" type="primary">LOC100374996</name>
</gene>
<evidence type="ECO:0000256" key="14">
    <source>
        <dbReference type="ARBA" id="ARBA00026095"/>
    </source>
</evidence>
<keyword evidence="5" id="KW-0001">2Fe-2S</keyword>
<evidence type="ECO:0000256" key="15">
    <source>
        <dbReference type="ARBA" id="ARBA00047853"/>
    </source>
</evidence>
<keyword evidence="9" id="KW-0408">Iron</keyword>
<proteinExistence type="inferred from homology"/>
<dbReference type="InterPro" id="IPR050584">
    <property type="entry name" value="Cholesterol_7-desaturase"/>
</dbReference>
<dbReference type="InterPro" id="IPR017941">
    <property type="entry name" value="Rieske_2Fe-2S"/>
</dbReference>